<evidence type="ECO:0000259" key="15">
    <source>
        <dbReference type="PROSITE" id="PS51188"/>
    </source>
</evidence>
<feature type="zinc finger region" description="CR-type" evidence="13">
    <location>
        <begin position="143"/>
        <end position="225"/>
    </location>
</feature>
<evidence type="ECO:0000256" key="5">
    <source>
        <dbReference type="ARBA" id="ARBA00022771"/>
    </source>
</evidence>
<evidence type="ECO:0000256" key="10">
    <source>
        <dbReference type="ARBA" id="ARBA00061004"/>
    </source>
</evidence>
<dbReference type="GO" id="GO:0051082">
    <property type="term" value="F:unfolded protein binding"/>
    <property type="evidence" value="ECO:0007669"/>
    <property type="project" value="UniProtKB-UniRule"/>
</dbReference>
<dbReference type="Gene3D" id="1.10.287.110">
    <property type="entry name" value="DnaJ domain"/>
    <property type="match status" value="1"/>
</dbReference>
<dbReference type="OrthoDB" id="9779889at2"/>
<evidence type="ECO:0000256" key="3">
    <source>
        <dbReference type="ARBA" id="ARBA00022723"/>
    </source>
</evidence>
<dbReference type="FunFam" id="2.60.260.20:FF:000005">
    <property type="entry name" value="Chaperone protein dnaJ 1, mitochondrial"/>
    <property type="match status" value="1"/>
</dbReference>
<dbReference type="NCBIfam" id="NF010882">
    <property type="entry name" value="PRK14289.1"/>
    <property type="match status" value="1"/>
</dbReference>
<evidence type="ECO:0000256" key="1">
    <source>
        <dbReference type="ARBA" id="ARBA00022490"/>
    </source>
</evidence>
<dbReference type="GO" id="GO:0009408">
    <property type="term" value="P:response to heat"/>
    <property type="evidence" value="ECO:0007669"/>
    <property type="project" value="InterPro"/>
</dbReference>
<evidence type="ECO:0000256" key="7">
    <source>
        <dbReference type="ARBA" id="ARBA00023016"/>
    </source>
</evidence>
<evidence type="ECO:0000256" key="8">
    <source>
        <dbReference type="ARBA" id="ARBA00023186"/>
    </source>
</evidence>
<dbReference type="GO" id="GO:0031072">
    <property type="term" value="F:heat shock protein binding"/>
    <property type="evidence" value="ECO:0007669"/>
    <property type="project" value="InterPro"/>
</dbReference>
<evidence type="ECO:0000256" key="13">
    <source>
        <dbReference type="PROSITE-ProRule" id="PRU00546"/>
    </source>
</evidence>
<dbReference type="InterPro" id="IPR001305">
    <property type="entry name" value="HSP_DnaJ_Cys-rich_dom"/>
</dbReference>
<dbReference type="GO" id="GO:0008270">
    <property type="term" value="F:zinc ion binding"/>
    <property type="evidence" value="ECO:0007669"/>
    <property type="project" value="UniProtKB-UniRule"/>
</dbReference>
<comment type="cofactor">
    <cofactor evidence="12">
        <name>Zn(2+)</name>
        <dbReference type="ChEBI" id="CHEBI:29105"/>
    </cofactor>
    <text evidence="12">Binds 2 Zn(2+) ions per monomer.</text>
</comment>
<accession>A0A1I1UBI3</accession>
<keyword evidence="1 12" id="KW-0963">Cytoplasm</keyword>
<keyword evidence="17" id="KW-1185">Reference proteome</keyword>
<dbReference type="Gene3D" id="2.60.260.20">
    <property type="entry name" value="Urease metallochaperone UreE, N-terminal domain"/>
    <property type="match status" value="2"/>
</dbReference>
<gene>
    <name evidence="12" type="primary">dnaJ</name>
    <name evidence="16" type="ORF">SAMN05444380_10113</name>
</gene>
<dbReference type="FunFam" id="2.10.230.10:FF:000002">
    <property type="entry name" value="Molecular chaperone DnaJ"/>
    <property type="match status" value="1"/>
</dbReference>
<dbReference type="EMBL" id="FONA01000001">
    <property type="protein sequence ID" value="SFD68192.1"/>
    <property type="molecule type" value="Genomic_DNA"/>
</dbReference>
<feature type="binding site" evidence="12">
    <location>
        <position position="159"/>
    </location>
    <ligand>
        <name>Zn(2+)</name>
        <dbReference type="ChEBI" id="CHEBI:29105"/>
        <label>1</label>
    </ligand>
</feature>
<feature type="binding site" evidence="12">
    <location>
        <position position="199"/>
    </location>
    <ligand>
        <name>Zn(2+)</name>
        <dbReference type="ChEBI" id="CHEBI:29105"/>
        <label>2</label>
    </ligand>
</feature>
<feature type="repeat" description="CXXCXGXG motif" evidence="12">
    <location>
        <begin position="213"/>
        <end position="220"/>
    </location>
</feature>
<dbReference type="InterPro" id="IPR012724">
    <property type="entry name" value="DnaJ"/>
</dbReference>
<feature type="binding site" evidence="12">
    <location>
        <position position="216"/>
    </location>
    <ligand>
        <name>Zn(2+)</name>
        <dbReference type="ChEBI" id="CHEBI:29105"/>
        <label>1</label>
    </ligand>
</feature>
<dbReference type="Pfam" id="PF00226">
    <property type="entry name" value="DnaJ"/>
    <property type="match status" value="1"/>
</dbReference>
<feature type="domain" description="J" evidence="14">
    <location>
        <begin position="5"/>
        <end position="70"/>
    </location>
</feature>
<reference evidence="16 17" key="1">
    <citation type="submission" date="2016-10" db="EMBL/GenBank/DDBJ databases">
        <authorList>
            <person name="de Groot N.N."/>
        </authorList>
    </citation>
    <scope>NUCLEOTIDE SEQUENCE [LARGE SCALE GENOMIC DNA]</scope>
    <source>
        <strain evidence="16 17">DSM 19012</strain>
    </source>
</reference>
<dbReference type="RefSeq" id="WP_010527327.1">
    <property type="nucleotide sequence ID" value="NZ_AFSL01000040.1"/>
</dbReference>
<comment type="subcellular location">
    <subcellularLocation>
        <location evidence="12">Cytoplasm</location>
    </subcellularLocation>
</comment>
<evidence type="ECO:0000256" key="11">
    <source>
        <dbReference type="ARBA" id="ARBA00067609"/>
    </source>
</evidence>
<dbReference type="NCBIfam" id="NF008035">
    <property type="entry name" value="PRK10767.1"/>
    <property type="match status" value="1"/>
</dbReference>
<evidence type="ECO:0000256" key="6">
    <source>
        <dbReference type="ARBA" id="ARBA00022833"/>
    </source>
</evidence>
<feature type="repeat" description="CXXCXGXG motif" evidence="12">
    <location>
        <begin position="199"/>
        <end position="206"/>
    </location>
</feature>
<dbReference type="eggNOG" id="COG0484">
    <property type="taxonomic scope" value="Bacteria"/>
</dbReference>
<feature type="repeat" description="CXXCXGXG motif" evidence="12">
    <location>
        <begin position="156"/>
        <end position="163"/>
    </location>
</feature>
<dbReference type="Pfam" id="PF00684">
    <property type="entry name" value="DnaJ_CXXCXGXG"/>
    <property type="match status" value="1"/>
</dbReference>
<evidence type="ECO:0000256" key="2">
    <source>
        <dbReference type="ARBA" id="ARBA00022705"/>
    </source>
</evidence>
<feature type="binding site" evidence="12">
    <location>
        <position position="213"/>
    </location>
    <ligand>
        <name>Zn(2+)</name>
        <dbReference type="ChEBI" id="CHEBI:29105"/>
        <label>1</label>
    </ligand>
</feature>
<organism evidence="16 17">
    <name type="scientific">Thermophagus xiamenensis</name>
    <dbReference type="NCBI Taxonomy" id="385682"/>
    <lineage>
        <taxon>Bacteria</taxon>
        <taxon>Pseudomonadati</taxon>
        <taxon>Bacteroidota</taxon>
        <taxon>Bacteroidia</taxon>
        <taxon>Marinilabiliales</taxon>
        <taxon>Marinilabiliaceae</taxon>
        <taxon>Thermophagus</taxon>
    </lineage>
</organism>
<dbReference type="GO" id="GO:0042026">
    <property type="term" value="P:protein refolding"/>
    <property type="evidence" value="ECO:0007669"/>
    <property type="project" value="TreeGrafter"/>
</dbReference>
<dbReference type="InterPro" id="IPR001623">
    <property type="entry name" value="DnaJ_domain"/>
</dbReference>
<evidence type="ECO:0000256" key="12">
    <source>
        <dbReference type="HAMAP-Rule" id="MF_01152"/>
    </source>
</evidence>
<dbReference type="PRINTS" id="PR00625">
    <property type="entry name" value="JDOMAIN"/>
</dbReference>
<keyword evidence="8 12" id="KW-0143">Chaperone</keyword>
<keyword evidence="7 12" id="KW-0346">Stress response</keyword>
<dbReference type="FunFam" id="1.10.287.110:FF:000034">
    <property type="entry name" value="Chaperone protein DnaJ"/>
    <property type="match status" value="1"/>
</dbReference>
<name>A0A1I1UBI3_9BACT</name>
<protein>
    <recommendedName>
        <fullName evidence="11 12">Chaperone protein DnaJ</fullName>
    </recommendedName>
</protein>
<comment type="subunit">
    <text evidence="12">Homodimer.</text>
</comment>
<dbReference type="PANTHER" id="PTHR43096:SF48">
    <property type="entry name" value="CHAPERONE PROTEIN DNAJ"/>
    <property type="match status" value="1"/>
</dbReference>
<dbReference type="Proteomes" id="UP000181976">
    <property type="component" value="Unassembled WGS sequence"/>
</dbReference>
<dbReference type="CDD" id="cd06257">
    <property type="entry name" value="DnaJ"/>
    <property type="match status" value="1"/>
</dbReference>
<evidence type="ECO:0000256" key="9">
    <source>
        <dbReference type="ARBA" id="ARBA00053423"/>
    </source>
</evidence>
<evidence type="ECO:0000313" key="17">
    <source>
        <dbReference type="Proteomes" id="UP000181976"/>
    </source>
</evidence>
<feature type="binding site" evidence="12">
    <location>
        <position position="173"/>
    </location>
    <ligand>
        <name>Zn(2+)</name>
        <dbReference type="ChEBI" id="CHEBI:29105"/>
        <label>2</label>
    </ligand>
</feature>
<dbReference type="GO" id="GO:0006260">
    <property type="term" value="P:DNA replication"/>
    <property type="evidence" value="ECO:0007669"/>
    <property type="project" value="UniProtKB-KW"/>
</dbReference>
<dbReference type="AlphaFoldDB" id="A0A1I1UBI3"/>
<dbReference type="InterPro" id="IPR008971">
    <property type="entry name" value="HSP40/DnaJ_pept-bd"/>
</dbReference>
<feature type="domain" description="CR-type" evidence="15">
    <location>
        <begin position="143"/>
        <end position="225"/>
    </location>
</feature>
<dbReference type="InterPro" id="IPR018253">
    <property type="entry name" value="DnaJ_domain_CS"/>
</dbReference>
<dbReference type="PROSITE" id="PS51188">
    <property type="entry name" value="ZF_CR"/>
    <property type="match status" value="1"/>
</dbReference>
<feature type="repeat" description="CXXCXGXG motif" evidence="12">
    <location>
        <begin position="173"/>
        <end position="180"/>
    </location>
</feature>
<dbReference type="PANTHER" id="PTHR43096">
    <property type="entry name" value="DNAJ HOMOLOG 1, MITOCHONDRIAL-RELATED"/>
    <property type="match status" value="1"/>
</dbReference>
<dbReference type="InParanoid" id="A0A1I1UBI3"/>
<dbReference type="SUPFAM" id="SSF49493">
    <property type="entry name" value="HSP40/DnaJ peptide-binding domain"/>
    <property type="match status" value="2"/>
</dbReference>
<dbReference type="PROSITE" id="PS00636">
    <property type="entry name" value="DNAJ_1"/>
    <property type="match status" value="1"/>
</dbReference>
<dbReference type="HAMAP" id="MF_01152">
    <property type="entry name" value="DnaJ"/>
    <property type="match status" value="1"/>
</dbReference>
<dbReference type="SMART" id="SM00271">
    <property type="entry name" value="DnaJ"/>
    <property type="match status" value="1"/>
</dbReference>
<keyword evidence="5 12" id="KW-0863">Zinc-finger</keyword>
<sequence length="383" mass="41309">MSKRDYYEILEVPRNASAEEIKKAYRKKALKYHPDRNPGDKEAENKFKEAAEAYEVLSNPEKRQRYDQFGHAGVGGASSGGFGEGGMTIEDIFAHFGDIFGGGFGSFGGFGGFGGSSRGGRKVSKGSNLRVKVKLTLREIANGVEKKIKVKKYGACDHCNGTGAANGTAYSTCSTCGGSGRVTRISNTILGQMQTTSTCPTCNGDGRTITQKCAHCNGEGVIRKEEIISINIPAGVEEGMQLSVSGKGNAARRGGINGDLLVLIEEEKHPELRREGSNLVYDLMLSIPDAILGTAAEIPTVDGKVKVKIEPGTQPGKILRLRGKGLPEVNSYHHGDLLVKINVWIPSAVSKDEKKTLEKMKNSPSFSPKKEQNGFFNKMKDIF</sequence>
<dbReference type="GO" id="GO:0005737">
    <property type="term" value="C:cytoplasm"/>
    <property type="evidence" value="ECO:0007669"/>
    <property type="project" value="UniProtKB-SubCell"/>
</dbReference>
<keyword evidence="2 12" id="KW-0235">DNA replication</keyword>
<dbReference type="InterPro" id="IPR002939">
    <property type="entry name" value="DnaJ_C"/>
</dbReference>
<comment type="domain">
    <text evidence="12">The J domain is necessary and sufficient to stimulate DnaK ATPase activity. Zinc center 1 plays an important role in the autonomous, DnaK-independent chaperone activity of DnaJ. Zinc center 2 is essential for interaction with DnaK and for DnaJ activity.</text>
</comment>
<comment type="similarity">
    <text evidence="10 12">Belongs to the DnaJ family.</text>
</comment>
<evidence type="ECO:0000259" key="14">
    <source>
        <dbReference type="PROSITE" id="PS50076"/>
    </source>
</evidence>
<dbReference type="FunCoup" id="A0A1I1UBI3">
    <property type="interactions" value="552"/>
</dbReference>
<dbReference type="PROSITE" id="PS50076">
    <property type="entry name" value="DNAJ_2"/>
    <property type="match status" value="1"/>
</dbReference>
<feature type="binding site" evidence="12">
    <location>
        <position position="202"/>
    </location>
    <ligand>
        <name>Zn(2+)</name>
        <dbReference type="ChEBI" id="CHEBI:29105"/>
        <label>2</label>
    </ligand>
</feature>
<dbReference type="NCBIfam" id="TIGR02349">
    <property type="entry name" value="DnaJ_bact"/>
    <property type="match status" value="1"/>
</dbReference>
<dbReference type="CDD" id="cd10747">
    <property type="entry name" value="DnaJ_C"/>
    <property type="match status" value="1"/>
</dbReference>
<dbReference type="GO" id="GO:0005524">
    <property type="term" value="F:ATP binding"/>
    <property type="evidence" value="ECO:0007669"/>
    <property type="project" value="InterPro"/>
</dbReference>
<keyword evidence="6 12" id="KW-0862">Zinc</keyword>
<dbReference type="Pfam" id="PF01556">
    <property type="entry name" value="DnaJ_C"/>
    <property type="match status" value="1"/>
</dbReference>
<feature type="binding site" evidence="12">
    <location>
        <position position="176"/>
    </location>
    <ligand>
        <name>Zn(2+)</name>
        <dbReference type="ChEBI" id="CHEBI:29105"/>
        <label>2</label>
    </ligand>
</feature>
<dbReference type="InterPro" id="IPR036869">
    <property type="entry name" value="J_dom_sf"/>
</dbReference>
<dbReference type="SUPFAM" id="SSF46565">
    <property type="entry name" value="Chaperone J-domain"/>
    <property type="match status" value="1"/>
</dbReference>
<dbReference type="InterPro" id="IPR036410">
    <property type="entry name" value="HSP_DnaJ_Cys-rich_dom_sf"/>
</dbReference>
<keyword evidence="4 12" id="KW-0677">Repeat</keyword>
<dbReference type="STRING" id="385682.SAMN05444380_10113"/>
<keyword evidence="3 12" id="KW-0479">Metal-binding</keyword>
<feature type="binding site" evidence="12">
    <location>
        <position position="156"/>
    </location>
    <ligand>
        <name>Zn(2+)</name>
        <dbReference type="ChEBI" id="CHEBI:29105"/>
        <label>1</label>
    </ligand>
</feature>
<proteinExistence type="inferred from homology"/>
<dbReference type="Gene3D" id="2.10.230.10">
    <property type="entry name" value="Heat shock protein DnaJ, cysteine-rich domain"/>
    <property type="match status" value="1"/>
</dbReference>
<dbReference type="CDD" id="cd10719">
    <property type="entry name" value="DnaJ_zf"/>
    <property type="match status" value="1"/>
</dbReference>
<evidence type="ECO:0000256" key="4">
    <source>
        <dbReference type="ARBA" id="ARBA00022737"/>
    </source>
</evidence>
<comment type="function">
    <text evidence="9 12">Participates actively in the response to hyperosmotic and heat shock by preventing the aggregation of stress-denatured proteins and by disaggregating proteins, also in an autonomous, DnaK-independent fashion. Unfolded proteins bind initially to DnaJ; upon interaction with the DnaJ-bound protein, DnaK hydrolyzes its bound ATP, resulting in the formation of a stable complex. GrpE releases ADP from DnaK; ATP binding to DnaK triggers the release of the substrate protein, thus completing the reaction cycle. Several rounds of ATP-dependent interactions between DnaJ, DnaK and GrpE are required for fully efficient folding. Also involved, together with DnaK and GrpE, in the DNA replication of plasmids through activation of initiation proteins.</text>
</comment>
<evidence type="ECO:0000313" key="16">
    <source>
        <dbReference type="EMBL" id="SFD68192.1"/>
    </source>
</evidence>
<dbReference type="SUPFAM" id="SSF57938">
    <property type="entry name" value="DnaJ/Hsp40 cysteine-rich domain"/>
    <property type="match status" value="1"/>
</dbReference>